<dbReference type="InterPro" id="IPR016055">
    <property type="entry name" value="A-D-PHexomutase_a/b/a-I/II/III"/>
</dbReference>
<dbReference type="HOGENOM" id="CLU_045514_1_0_7"/>
<dbReference type="RefSeq" id="WP_013554343.1">
    <property type="nucleotide sequence ID" value="NC_014935.1"/>
</dbReference>
<evidence type="ECO:0000259" key="11">
    <source>
        <dbReference type="Pfam" id="PF02880"/>
    </source>
</evidence>
<evidence type="ECO:0000313" key="13">
    <source>
        <dbReference type="Proteomes" id="UP000008633"/>
    </source>
</evidence>
<protein>
    <submittedName>
        <fullName evidence="12">Phosphoglucomutase/phosphomannomutase alpha/beta/alpha domain I</fullName>
    </submittedName>
</protein>
<comment type="similarity">
    <text evidence="2 7">Belongs to the phosphohexose mutase family.</text>
</comment>
<keyword evidence="13" id="KW-1185">Reference proteome</keyword>
<dbReference type="InterPro" id="IPR050060">
    <property type="entry name" value="Phosphoglucosamine_mutase"/>
</dbReference>
<evidence type="ECO:0000256" key="1">
    <source>
        <dbReference type="ARBA" id="ARBA00001946"/>
    </source>
</evidence>
<dbReference type="GO" id="GO:0005975">
    <property type="term" value="P:carbohydrate metabolic process"/>
    <property type="evidence" value="ECO:0007669"/>
    <property type="project" value="InterPro"/>
</dbReference>
<dbReference type="InterPro" id="IPR016066">
    <property type="entry name" value="A-D-PHexomutase_CS"/>
</dbReference>
<evidence type="ECO:0000256" key="5">
    <source>
        <dbReference type="ARBA" id="ARBA00022842"/>
    </source>
</evidence>
<dbReference type="GO" id="GO:0000287">
    <property type="term" value="F:magnesium ion binding"/>
    <property type="evidence" value="ECO:0007669"/>
    <property type="project" value="InterPro"/>
</dbReference>
<dbReference type="AlphaFoldDB" id="E6WZL3"/>
<evidence type="ECO:0000259" key="9">
    <source>
        <dbReference type="Pfam" id="PF02878"/>
    </source>
</evidence>
<dbReference type="GO" id="GO:0005829">
    <property type="term" value="C:cytosol"/>
    <property type="evidence" value="ECO:0007669"/>
    <property type="project" value="TreeGrafter"/>
</dbReference>
<keyword evidence="3" id="KW-0597">Phosphoprotein</keyword>
<dbReference type="GO" id="GO:0009252">
    <property type="term" value="P:peptidoglycan biosynthetic process"/>
    <property type="evidence" value="ECO:0007669"/>
    <property type="project" value="TreeGrafter"/>
</dbReference>
<dbReference type="InterPro" id="IPR005844">
    <property type="entry name" value="A-D-PHexomutase_a/b/a-I"/>
</dbReference>
<dbReference type="SUPFAM" id="SSF55957">
    <property type="entry name" value="Phosphoglucomutase, C-terminal domain"/>
    <property type="match status" value="1"/>
</dbReference>
<dbReference type="OrthoDB" id="9803322at2"/>
<reference evidence="13" key="2">
    <citation type="submission" date="2011-01" db="EMBL/GenBank/DDBJ databases">
        <title>The complete genome of Nitratifractor salsuginis DSM 16511.</title>
        <authorList>
            <consortium name="US DOE Joint Genome Institute (JGI-PGF)"/>
            <person name="Lucas S."/>
            <person name="Copeland A."/>
            <person name="Lapidus A."/>
            <person name="Bruce D."/>
            <person name="Goodwin L."/>
            <person name="Pitluck S."/>
            <person name="Kyrpides N."/>
            <person name="Mavromatis K."/>
            <person name="Ivanova N."/>
            <person name="Mikhailova N."/>
            <person name="Zeytun A."/>
            <person name="Detter J.C."/>
            <person name="Tapia R."/>
            <person name="Han C."/>
            <person name="Land M."/>
            <person name="Hauser L."/>
            <person name="Markowitz V."/>
            <person name="Cheng J.-F."/>
            <person name="Hugenholtz P."/>
            <person name="Woyke T."/>
            <person name="Wu D."/>
            <person name="Tindall B."/>
            <person name="Schuetze A."/>
            <person name="Brambilla E."/>
            <person name="Klenk H.-P."/>
            <person name="Eisen J.A."/>
        </authorList>
    </citation>
    <scope>NUCLEOTIDE SEQUENCE [LARGE SCALE GENOMIC DNA]</scope>
    <source>
        <strain evidence="13">DSM 16511 / JCM 12458 / E9I37-1</strain>
    </source>
</reference>
<evidence type="ECO:0000256" key="2">
    <source>
        <dbReference type="ARBA" id="ARBA00010231"/>
    </source>
</evidence>
<dbReference type="Pfam" id="PF02880">
    <property type="entry name" value="PGM_PMM_III"/>
    <property type="match status" value="1"/>
</dbReference>
<evidence type="ECO:0000256" key="7">
    <source>
        <dbReference type="RuleBase" id="RU004326"/>
    </source>
</evidence>
<dbReference type="Pfam" id="PF02878">
    <property type="entry name" value="PGM_PMM_I"/>
    <property type="match status" value="1"/>
</dbReference>
<evidence type="ECO:0000256" key="6">
    <source>
        <dbReference type="ARBA" id="ARBA00023235"/>
    </source>
</evidence>
<accession>E6WZL3</accession>
<dbReference type="CDD" id="cd03088">
    <property type="entry name" value="ManB"/>
    <property type="match status" value="1"/>
</dbReference>
<dbReference type="SUPFAM" id="SSF53738">
    <property type="entry name" value="Phosphoglucomutase, first 3 domains"/>
    <property type="match status" value="3"/>
</dbReference>
<dbReference type="Gene3D" id="3.40.120.10">
    <property type="entry name" value="Alpha-D-Glucose-1,6-Bisphosphate, subunit A, domain 3"/>
    <property type="match status" value="3"/>
</dbReference>
<proteinExistence type="inferred from homology"/>
<dbReference type="PROSITE" id="PS00710">
    <property type="entry name" value="PGM_PMM"/>
    <property type="match status" value="1"/>
</dbReference>
<keyword evidence="4 7" id="KW-0479">Metal-binding</keyword>
<dbReference type="InterPro" id="IPR005846">
    <property type="entry name" value="A-D-PHexomutase_a/b/a-III"/>
</dbReference>
<dbReference type="Pfam" id="PF00408">
    <property type="entry name" value="PGM_PMM_IV"/>
    <property type="match status" value="1"/>
</dbReference>
<feature type="domain" description="Alpha-D-phosphohexomutase C-terminal" evidence="8">
    <location>
        <begin position="413"/>
        <end position="463"/>
    </location>
</feature>
<evidence type="ECO:0000259" key="8">
    <source>
        <dbReference type="Pfam" id="PF00408"/>
    </source>
</evidence>
<feature type="domain" description="Alpha-D-phosphohexomutase alpha/beta/alpha" evidence="10">
    <location>
        <begin position="159"/>
        <end position="255"/>
    </location>
</feature>
<dbReference type="KEGG" id="nsa:Nitsa_1405"/>
<dbReference type="EMBL" id="CP002452">
    <property type="protein sequence ID" value="ADV46654.1"/>
    <property type="molecule type" value="Genomic_DNA"/>
</dbReference>
<dbReference type="GO" id="GO:0004615">
    <property type="term" value="F:phosphomannomutase activity"/>
    <property type="evidence" value="ECO:0007669"/>
    <property type="project" value="TreeGrafter"/>
</dbReference>
<dbReference type="PANTHER" id="PTHR42946">
    <property type="entry name" value="PHOSPHOHEXOSE MUTASE"/>
    <property type="match status" value="1"/>
</dbReference>
<feature type="domain" description="Alpha-D-phosphohexomutase alpha/beta/alpha" evidence="9">
    <location>
        <begin position="13"/>
        <end position="134"/>
    </location>
</feature>
<dbReference type="eggNOG" id="COG1109">
    <property type="taxonomic scope" value="Bacteria"/>
</dbReference>
<name>E6WZL3_NITSE</name>
<evidence type="ECO:0000256" key="3">
    <source>
        <dbReference type="ARBA" id="ARBA00022553"/>
    </source>
</evidence>
<sequence>MKTNKNVIGESGIKFGTSGARGLVTDFTPDVCAAFTISFLKTVEKDYTFQRVAVAMDNRPSSPEMAASVCAAIESCGYDVDFYGVLPTPALALQSMMDNVPSIMITGSHIPFDRNGIKFYRPDGEISKKDEVGILNNSNPFITVNPKLPQTKNTAQITYHDRYKNYFGDKCLNGLKIGIYEHSSAGRDLYAKLFTALGAQVTCLGRSDEFVPIDTEAVSDLDKERAKSWSEEHGFDLIFSTDGDGDRPLIADERGNWLRGDIVGILTSKLLGIEALAVPVSCNTAIEKSGFFKGVKRTRIGSPYVIEAFKELKTYHSFAGFEANGGFLLGSDLNDSGNTLRSLPTRDALLPFMVLASHIAKEKIPLSELVVRLPRRFTSSDRIQNIPKNQSLSLIEQVLSNPNKMIETFGLTNQKVVEIDRTDGVRMTLDNDVIIHLRPSGNAPELRCYVETDNQNYSDELVRQVLSAINR</sequence>
<keyword evidence="6" id="KW-0413">Isomerase</keyword>
<dbReference type="Pfam" id="PF02879">
    <property type="entry name" value="PGM_PMM_II"/>
    <property type="match status" value="1"/>
</dbReference>
<dbReference type="PANTHER" id="PTHR42946:SF1">
    <property type="entry name" value="PHOSPHOGLUCOMUTASE (ALPHA-D-GLUCOSE-1,6-BISPHOSPHATE-DEPENDENT)"/>
    <property type="match status" value="1"/>
</dbReference>
<evidence type="ECO:0000256" key="4">
    <source>
        <dbReference type="ARBA" id="ARBA00022723"/>
    </source>
</evidence>
<gene>
    <name evidence="12" type="ordered locus">Nitsa_1405</name>
</gene>
<keyword evidence="5 7" id="KW-0460">Magnesium</keyword>
<organism evidence="12 13">
    <name type="scientific">Nitratifractor salsuginis (strain DSM 16511 / JCM 12458 / E9I37-1)</name>
    <dbReference type="NCBI Taxonomy" id="749222"/>
    <lineage>
        <taxon>Bacteria</taxon>
        <taxon>Pseudomonadati</taxon>
        <taxon>Campylobacterota</taxon>
        <taxon>Epsilonproteobacteria</taxon>
        <taxon>Campylobacterales</taxon>
        <taxon>Sulfurovaceae</taxon>
        <taxon>Nitratifractor</taxon>
    </lineage>
</organism>
<dbReference type="GO" id="GO:0008966">
    <property type="term" value="F:phosphoglucosamine mutase activity"/>
    <property type="evidence" value="ECO:0007669"/>
    <property type="project" value="TreeGrafter"/>
</dbReference>
<dbReference type="STRING" id="749222.Nitsa_1405"/>
<reference evidence="12 13" key="1">
    <citation type="journal article" date="2011" name="Stand. Genomic Sci.">
        <title>Complete genome sequence of Nitratifractor salsuginis type strain (E9I37-1).</title>
        <authorList>
            <person name="Anderson I."/>
            <person name="Sikorski J."/>
            <person name="Zeytun A."/>
            <person name="Nolan M."/>
            <person name="Lapidus A."/>
            <person name="Lucas S."/>
            <person name="Hammon N."/>
            <person name="Deshpande S."/>
            <person name="Cheng J.F."/>
            <person name="Tapia R."/>
            <person name="Han C."/>
            <person name="Goodwin L."/>
            <person name="Pitluck S."/>
            <person name="Liolios K."/>
            <person name="Pagani I."/>
            <person name="Ivanova N."/>
            <person name="Huntemann M."/>
            <person name="Mavromatis K."/>
            <person name="Ovchinikova G."/>
            <person name="Pati A."/>
            <person name="Chen A."/>
            <person name="Palaniappan K."/>
            <person name="Land M."/>
            <person name="Hauser L."/>
            <person name="Brambilla E.M."/>
            <person name="Ngatchou-Djao O.D."/>
            <person name="Rohde M."/>
            <person name="Tindall B.J."/>
            <person name="Goker M."/>
            <person name="Detter J.C."/>
            <person name="Woyke T."/>
            <person name="Bristow J."/>
            <person name="Eisen J.A."/>
            <person name="Markowitz V."/>
            <person name="Hugenholtz P."/>
            <person name="Klenk H.P."/>
            <person name="Kyrpides N.C."/>
        </authorList>
    </citation>
    <scope>NUCLEOTIDE SEQUENCE [LARGE SCALE GENOMIC DNA]</scope>
    <source>
        <strain evidence="13">DSM 16511 / JCM 12458 / E9I37-1</strain>
    </source>
</reference>
<evidence type="ECO:0000259" key="10">
    <source>
        <dbReference type="Pfam" id="PF02879"/>
    </source>
</evidence>
<evidence type="ECO:0000313" key="12">
    <source>
        <dbReference type="EMBL" id="ADV46654.1"/>
    </source>
</evidence>
<dbReference type="InterPro" id="IPR005843">
    <property type="entry name" value="A-D-PHexomutase_C"/>
</dbReference>
<dbReference type="Proteomes" id="UP000008633">
    <property type="component" value="Chromosome"/>
</dbReference>
<dbReference type="InterPro" id="IPR036900">
    <property type="entry name" value="A-D-PHexomutase_C_sf"/>
</dbReference>
<dbReference type="GO" id="GO:0006048">
    <property type="term" value="P:UDP-N-acetylglucosamine biosynthetic process"/>
    <property type="evidence" value="ECO:0007669"/>
    <property type="project" value="TreeGrafter"/>
</dbReference>
<dbReference type="Gene3D" id="3.30.310.50">
    <property type="entry name" value="Alpha-D-phosphohexomutase, C-terminal domain"/>
    <property type="match status" value="1"/>
</dbReference>
<dbReference type="InterPro" id="IPR005845">
    <property type="entry name" value="A-D-PHexomutase_a/b/a-II"/>
</dbReference>
<comment type="cofactor">
    <cofactor evidence="1">
        <name>Mg(2+)</name>
        <dbReference type="ChEBI" id="CHEBI:18420"/>
    </cofactor>
</comment>
<feature type="domain" description="Alpha-D-phosphohexomutase alpha/beta/alpha" evidence="11">
    <location>
        <begin position="274"/>
        <end position="376"/>
    </location>
</feature>